<reference evidence="4 5" key="1">
    <citation type="submission" date="2017-02" db="EMBL/GenBank/DDBJ databases">
        <authorList>
            <person name="Peterson S.W."/>
        </authorList>
    </citation>
    <scope>NUCLEOTIDE SEQUENCE [LARGE SCALE GENOMIC DNA]</scope>
    <source>
        <strain evidence="4 5">DSM 16080</strain>
    </source>
</reference>
<dbReference type="CDD" id="cd00088">
    <property type="entry name" value="HPT"/>
    <property type="match status" value="1"/>
</dbReference>
<dbReference type="InterPro" id="IPR008207">
    <property type="entry name" value="Sig_transdc_His_kin_Hpt_dom"/>
</dbReference>
<dbReference type="Gene3D" id="1.20.120.160">
    <property type="entry name" value="HPT domain"/>
    <property type="match status" value="1"/>
</dbReference>
<feature type="transmembrane region" description="Helical" evidence="2">
    <location>
        <begin position="58"/>
        <end position="77"/>
    </location>
</feature>
<proteinExistence type="predicted"/>
<sequence length="199" mass="22701">MGLPFLAPHRGIAQLPPHILFCTYSHFFVPCFFPAGIAHGKDSAYNKLKGRSKQRPGALAIILTYYDISALCPLIQYQPSERERRMPNEPISKPWFDKMKGKEAFITRLFTVFLREEPQRVAKIRTAMESRQLGEVTYLAHSLKGAAATLGAEPLHEACLQLELAAKSEDEGQSVEALRQLDEQIERVYERMQDWLKLQ</sequence>
<keyword evidence="2" id="KW-0472">Membrane</keyword>
<keyword evidence="5" id="KW-1185">Reference proteome</keyword>
<dbReference type="InterPro" id="IPR036641">
    <property type="entry name" value="HPT_dom_sf"/>
</dbReference>
<dbReference type="SMART" id="SM00073">
    <property type="entry name" value="HPT"/>
    <property type="match status" value="1"/>
</dbReference>
<gene>
    <name evidence="4" type="ORF">SAMN02745704_01334</name>
</gene>
<feature type="modified residue" description="Phosphohistidine" evidence="1">
    <location>
        <position position="141"/>
    </location>
</feature>
<accession>A0A1T4WSS4</accession>
<evidence type="ECO:0000256" key="1">
    <source>
        <dbReference type="PROSITE-ProRule" id="PRU00110"/>
    </source>
</evidence>
<protein>
    <submittedName>
        <fullName evidence="4">Hpt domain-containing protein</fullName>
    </submittedName>
</protein>
<feature type="transmembrane region" description="Helical" evidence="2">
    <location>
        <begin position="18"/>
        <end position="37"/>
    </location>
</feature>
<organism evidence="4 5">
    <name type="scientific">Paucidesulfovibrio gracilis DSM 16080</name>
    <dbReference type="NCBI Taxonomy" id="1121449"/>
    <lineage>
        <taxon>Bacteria</taxon>
        <taxon>Pseudomonadati</taxon>
        <taxon>Thermodesulfobacteriota</taxon>
        <taxon>Desulfovibrionia</taxon>
        <taxon>Desulfovibrionales</taxon>
        <taxon>Desulfovibrionaceae</taxon>
        <taxon>Paucidesulfovibrio</taxon>
    </lineage>
</organism>
<keyword evidence="2" id="KW-0812">Transmembrane</keyword>
<dbReference type="STRING" id="1121449.SAMN02745704_01334"/>
<evidence type="ECO:0000259" key="3">
    <source>
        <dbReference type="PROSITE" id="PS50894"/>
    </source>
</evidence>
<dbReference type="GO" id="GO:0000160">
    <property type="term" value="P:phosphorelay signal transduction system"/>
    <property type="evidence" value="ECO:0007669"/>
    <property type="project" value="InterPro"/>
</dbReference>
<name>A0A1T4WSS4_9BACT</name>
<feature type="domain" description="HPt" evidence="3">
    <location>
        <begin position="102"/>
        <end position="195"/>
    </location>
</feature>
<keyword evidence="2" id="KW-1133">Transmembrane helix</keyword>
<keyword evidence="1" id="KW-0597">Phosphoprotein</keyword>
<evidence type="ECO:0000256" key="2">
    <source>
        <dbReference type="SAM" id="Phobius"/>
    </source>
</evidence>
<dbReference type="AlphaFoldDB" id="A0A1T4WSS4"/>
<evidence type="ECO:0000313" key="4">
    <source>
        <dbReference type="EMBL" id="SKA80329.1"/>
    </source>
</evidence>
<dbReference type="SUPFAM" id="SSF47226">
    <property type="entry name" value="Histidine-containing phosphotransfer domain, HPT domain"/>
    <property type="match status" value="1"/>
</dbReference>
<dbReference type="PROSITE" id="PS50894">
    <property type="entry name" value="HPT"/>
    <property type="match status" value="1"/>
</dbReference>
<dbReference type="EMBL" id="FUYC01000004">
    <property type="protein sequence ID" value="SKA80329.1"/>
    <property type="molecule type" value="Genomic_DNA"/>
</dbReference>
<dbReference type="GO" id="GO:0004672">
    <property type="term" value="F:protein kinase activity"/>
    <property type="evidence" value="ECO:0007669"/>
    <property type="project" value="UniProtKB-ARBA"/>
</dbReference>
<dbReference type="Pfam" id="PF01627">
    <property type="entry name" value="Hpt"/>
    <property type="match status" value="1"/>
</dbReference>
<dbReference type="Proteomes" id="UP000190027">
    <property type="component" value="Unassembled WGS sequence"/>
</dbReference>
<evidence type="ECO:0000313" key="5">
    <source>
        <dbReference type="Proteomes" id="UP000190027"/>
    </source>
</evidence>